<dbReference type="PANTHER" id="PTHR45566">
    <property type="entry name" value="HTH-TYPE TRANSCRIPTIONAL REGULATOR YHJB-RELATED"/>
    <property type="match status" value="1"/>
</dbReference>
<evidence type="ECO:0000259" key="5">
    <source>
        <dbReference type="PROSITE" id="PS50110"/>
    </source>
</evidence>
<dbReference type="AlphaFoldDB" id="F2IXV1"/>
<dbReference type="Proteomes" id="UP000008130">
    <property type="component" value="Chromosome"/>
</dbReference>
<dbReference type="PROSITE" id="PS50043">
    <property type="entry name" value="HTH_LUXR_2"/>
    <property type="match status" value="1"/>
</dbReference>
<keyword evidence="2" id="KW-0238">DNA-binding</keyword>
<dbReference type="GO" id="GO:0006355">
    <property type="term" value="P:regulation of DNA-templated transcription"/>
    <property type="evidence" value="ECO:0007669"/>
    <property type="project" value="InterPro"/>
</dbReference>
<dbReference type="HOGENOM" id="CLU_000445_90_8_5"/>
<dbReference type="InterPro" id="IPR001789">
    <property type="entry name" value="Sig_transdc_resp-reg_receiver"/>
</dbReference>
<dbReference type="InterPro" id="IPR036388">
    <property type="entry name" value="WH-like_DNA-bd_sf"/>
</dbReference>
<name>F2IXV1_POLGS</name>
<dbReference type="CDD" id="cd17535">
    <property type="entry name" value="REC_NarL-like"/>
    <property type="match status" value="1"/>
</dbReference>
<evidence type="ECO:0000256" key="3">
    <source>
        <dbReference type="PROSITE-ProRule" id="PRU00169"/>
    </source>
</evidence>
<dbReference type="InterPro" id="IPR011006">
    <property type="entry name" value="CheY-like_superfamily"/>
</dbReference>
<dbReference type="GO" id="GO:0003677">
    <property type="term" value="F:DNA binding"/>
    <property type="evidence" value="ECO:0007669"/>
    <property type="project" value="UniProtKB-KW"/>
</dbReference>
<dbReference type="SUPFAM" id="SSF52172">
    <property type="entry name" value="CheY-like"/>
    <property type="match status" value="1"/>
</dbReference>
<dbReference type="SUPFAM" id="SSF46894">
    <property type="entry name" value="C-terminal effector domain of the bipartite response regulators"/>
    <property type="match status" value="1"/>
</dbReference>
<evidence type="ECO:0000256" key="2">
    <source>
        <dbReference type="ARBA" id="ARBA00023125"/>
    </source>
</evidence>
<dbReference type="RefSeq" id="WP_013651750.1">
    <property type="nucleotide sequence ID" value="NC_015259.1"/>
</dbReference>
<proteinExistence type="predicted"/>
<dbReference type="EMBL" id="CP002568">
    <property type="protein sequence ID" value="ADZ69432.1"/>
    <property type="molecule type" value="Genomic_DNA"/>
</dbReference>
<accession>F2IXV1</accession>
<keyword evidence="1 3" id="KW-0597">Phosphoprotein</keyword>
<dbReference type="InterPro" id="IPR000792">
    <property type="entry name" value="Tscrpt_reg_LuxR_C"/>
</dbReference>
<feature type="domain" description="HTH luxR-type" evidence="4">
    <location>
        <begin position="162"/>
        <end position="227"/>
    </location>
</feature>
<dbReference type="SMART" id="SM00448">
    <property type="entry name" value="REC"/>
    <property type="match status" value="1"/>
</dbReference>
<dbReference type="InterPro" id="IPR051015">
    <property type="entry name" value="EvgA-like"/>
</dbReference>
<dbReference type="CDD" id="cd06170">
    <property type="entry name" value="LuxR_C_like"/>
    <property type="match status" value="1"/>
</dbReference>
<sequence>MAVERLKPEMRSRGGEIGTVLVIDDHPLFCDALVLTLRMAFALTDVRTANSLSQALGLLSGGLRPDAVVLDLNLPDVSGSEGLVALRRRLPDVPITVVSALMKPRLVSASLAAGACGFVPKDVDREHMCAAFRKMWSGEVYIPDGYTPEEAEGELVLSQQDILSRLATLTPQQTKILKLVCAGKPNKLIAYDLSIAETTVKAHVTAILRKLGAHSRTQAVLVAKEALFFNETP</sequence>
<dbReference type="PROSITE" id="PS00622">
    <property type="entry name" value="HTH_LUXR_1"/>
    <property type="match status" value="1"/>
</dbReference>
<dbReference type="InterPro" id="IPR016032">
    <property type="entry name" value="Sig_transdc_resp-reg_C-effctor"/>
</dbReference>
<keyword evidence="7" id="KW-1185">Reference proteome</keyword>
<evidence type="ECO:0000259" key="4">
    <source>
        <dbReference type="PROSITE" id="PS50043"/>
    </source>
</evidence>
<dbReference type="PRINTS" id="PR00038">
    <property type="entry name" value="HTHLUXR"/>
</dbReference>
<organism evidence="6 7">
    <name type="scientific">Polymorphum gilvum (strain LMG 25793 / CGMCC 1.9160 / SL003B-26A1)</name>
    <dbReference type="NCBI Taxonomy" id="991905"/>
    <lineage>
        <taxon>Bacteria</taxon>
        <taxon>Pseudomonadati</taxon>
        <taxon>Pseudomonadota</taxon>
        <taxon>Alphaproteobacteria</taxon>
        <taxon>Rhodobacterales</taxon>
        <taxon>Paracoccaceae</taxon>
        <taxon>Polymorphum</taxon>
    </lineage>
</organism>
<dbReference type="PANTHER" id="PTHR45566:SF1">
    <property type="entry name" value="HTH-TYPE TRANSCRIPTIONAL REGULATOR YHJB-RELATED"/>
    <property type="match status" value="1"/>
</dbReference>
<evidence type="ECO:0000313" key="7">
    <source>
        <dbReference type="Proteomes" id="UP000008130"/>
    </source>
</evidence>
<dbReference type="GO" id="GO:0000160">
    <property type="term" value="P:phosphorelay signal transduction system"/>
    <property type="evidence" value="ECO:0007669"/>
    <property type="project" value="InterPro"/>
</dbReference>
<reference evidence="6 7" key="1">
    <citation type="journal article" date="2011" name="J. Bacteriol.">
        <title>Complete genome sequence of Polymorphum gilvum SL003B-26A1T, a crude oil-degrading bacterium from oil-polluted saline soil.</title>
        <authorList>
            <person name="Li S.G."/>
            <person name="Tang Y.Q."/>
            <person name="Nie Y."/>
            <person name="Cai M."/>
            <person name="Wu X.L."/>
        </authorList>
    </citation>
    <scope>NUCLEOTIDE SEQUENCE [LARGE SCALE GENOMIC DNA]</scope>
    <source>
        <strain evidence="7">LMG 25793 / CGMCC 1.9160 / SL003B-26A1</strain>
    </source>
</reference>
<dbReference type="Gene3D" id="1.10.10.10">
    <property type="entry name" value="Winged helix-like DNA-binding domain superfamily/Winged helix DNA-binding domain"/>
    <property type="match status" value="1"/>
</dbReference>
<evidence type="ECO:0000313" key="6">
    <source>
        <dbReference type="EMBL" id="ADZ69432.1"/>
    </source>
</evidence>
<dbReference type="STRING" id="991905.SL003B_1003"/>
<dbReference type="Pfam" id="PF00196">
    <property type="entry name" value="GerE"/>
    <property type="match status" value="1"/>
</dbReference>
<dbReference type="PROSITE" id="PS50110">
    <property type="entry name" value="RESPONSE_REGULATORY"/>
    <property type="match status" value="1"/>
</dbReference>
<dbReference type="Gene3D" id="3.40.50.2300">
    <property type="match status" value="1"/>
</dbReference>
<feature type="domain" description="Response regulatory" evidence="5">
    <location>
        <begin position="19"/>
        <end position="136"/>
    </location>
</feature>
<protein>
    <submittedName>
        <fullName evidence="6">Two component transcriptional regulator, LuxR family</fullName>
    </submittedName>
</protein>
<dbReference type="Pfam" id="PF00072">
    <property type="entry name" value="Response_reg"/>
    <property type="match status" value="1"/>
</dbReference>
<evidence type="ECO:0000256" key="1">
    <source>
        <dbReference type="ARBA" id="ARBA00022553"/>
    </source>
</evidence>
<dbReference type="InterPro" id="IPR058245">
    <property type="entry name" value="NreC/VraR/RcsB-like_REC"/>
</dbReference>
<dbReference type="SMART" id="SM00421">
    <property type="entry name" value="HTH_LUXR"/>
    <property type="match status" value="1"/>
</dbReference>
<feature type="modified residue" description="4-aspartylphosphate" evidence="3">
    <location>
        <position position="71"/>
    </location>
</feature>
<gene>
    <name evidence="6" type="ordered locus">SL003B_1003</name>
</gene>
<dbReference type="eggNOG" id="COG2197">
    <property type="taxonomic scope" value="Bacteria"/>
</dbReference>
<dbReference type="KEGG" id="pgv:SL003B_1003"/>